<accession>A0A6D2ISR0</accession>
<gene>
    <name evidence="5" type="ORF">MERR_LOCUS18758</name>
</gene>
<dbReference type="GO" id="GO:0005737">
    <property type="term" value="C:cytoplasm"/>
    <property type="evidence" value="ECO:0007669"/>
    <property type="project" value="TreeGrafter"/>
</dbReference>
<keyword evidence="2" id="KW-0436">Ligase</keyword>
<feature type="domain" description="GH3 middle" evidence="4">
    <location>
        <begin position="1"/>
        <end position="66"/>
    </location>
</feature>
<dbReference type="GO" id="GO:0016881">
    <property type="term" value="F:acid-amino acid ligase activity"/>
    <property type="evidence" value="ECO:0007669"/>
    <property type="project" value="TreeGrafter"/>
</dbReference>
<name>A0A6D2ISR0_9BRAS</name>
<protein>
    <recommendedName>
        <fullName evidence="4">GH3 middle domain-containing protein</fullName>
    </recommendedName>
</protein>
<sequence>MTYFEFVEVEKDHQEAGHDPTENRLVVDLVDVKIGHDYEPVVNYNVLGYRLGDVLGVTGFYNNAPTDSIRGMIESDYEHRRRPPQGSDKREASSCSSHMT</sequence>
<comment type="caution">
    <text evidence="5">The sequence shown here is derived from an EMBL/GenBank/DDBJ whole genome shotgun (WGS) entry which is preliminary data.</text>
</comment>
<proteinExistence type="inferred from homology"/>
<comment type="similarity">
    <text evidence="1">Belongs to the IAA-amido conjugating enzyme family.</text>
</comment>
<reference evidence="5" key="1">
    <citation type="submission" date="2020-01" db="EMBL/GenBank/DDBJ databases">
        <authorList>
            <person name="Mishra B."/>
        </authorList>
    </citation>
    <scope>NUCLEOTIDE SEQUENCE [LARGE SCALE GENOMIC DNA]</scope>
</reference>
<dbReference type="InterPro" id="IPR004993">
    <property type="entry name" value="GH3"/>
</dbReference>
<evidence type="ECO:0000256" key="2">
    <source>
        <dbReference type="ARBA" id="ARBA00022598"/>
    </source>
</evidence>
<feature type="region of interest" description="Disordered" evidence="3">
    <location>
        <begin position="72"/>
        <end position="100"/>
    </location>
</feature>
<evidence type="ECO:0000313" key="5">
    <source>
        <dbReference type="EMBL" id="CAA7031523.1"/>
    </source>
</evidence>
<keyword evidence="6" id="KW-1185">Reference proteome</keyword>
<dbReference type="OrthoDB" id="948762at2759"/>
<evidence type="ECO:0000256" key="1">
    <source>
        <dbReference type="ARBA" id="ARBA00008068"/>
    </source>
</evidence>
<dbReference type="Pfam" id="PF23571">
    <property type="entry name" value="GH3_M"/>
    <property type="match status" value="1"/>
</dbReference>
<dbReference type="PANTHER" id="PTHR31901">
    <property type="entry name" value="GH3 DOMAIN-CONTAINING PROTEIN"/>
    <property type="match status" value="1"/>
</dbReference>
<evidence type="ECO:0000259" key="4">
    <source>
        <dbReference type="Pfam" id="PF23571"/>
    </source>
</evidence>
<dbReference type="InterPro" id="IPR055377">
    <property type="entry name" value="GH3_M"/>
</dbReference>
<dbReference type="Proteomes" id="UP000467841">
    <property type="component" value="Unassembled WGS sequence"/>
</dbReference>
<evidence type="ECO:0000256" key="3">
    <source>
        <dbReference type="SAM" id="MobiDB-lite"/>
    </source>
</evidence>
<dbReference type="PANTHER" id="PTHR31901:SF78">
    <property type="entry name" value="AUXIN-RESPONSIVE GH3 FAMILY PROTEIN-RELATED"/>
    <property type="match status" value="1"/>
</dbReference>
<dbReference type="EMBL" id="CACVBM020001107">
    <property type="protein sequence ID" value="CAA7031523.1"/>
    <property type="molecule type" value="Genomic_DNA"/>
</dbReference>
<evidence type="ECO:0000313" key="6">
    <source>
        <dbReference type="Proteomes" id="UP000467841"/>
    </source>
</evidence>
<dbReference type="AlphaFoldDB" id="A0A6D2ISR0"/>
<organism evidence="5 6">
    <name type="scientific">Microthlaspi erraticum</name>
    <dbReference type="NCBI Taxonomy" id="1685480"/>
    <lineage>
        <taxon>Eukaryota</taxon>
        <taxon>Viridiplantae</taxon>
        <taxon>Streptophyta</taxon>
        <taxon>Embryophyta</taxon>
        <taxon>Tracheophyta</taxon>
        <taxon>Spermatophyta</taxon>
        <taxon>Magnoliopsida</taxon>
        <taxon>eudicotyledons</taxon>
        <taxon>Gunneridae</taxon>
        <taxon>Pentapetalae</taxon>
        <taxon>rosids</taxon>
        <taxon>malvids</taxon>
        <taxon>Brassicales</taxon>
        <taxon>Brassicaceae</taxon>
        <taxon>Coluteocarpeae</taxon>
        <taxon>Microthlaspi</taxon>
    </lineage>
</organism>